<dbReference type="PaxDb" id="2903-EOD19080"/>
<name>A0A0D3KUA0_EMIH1</name>
<dbReference type="RefSeq" id="XP_005791764.1">
    <property type="nucleotide sequence ID" value="XM_005791707.1"/>
</dbReference>
<reference evidence="2" key="1">
    <citation type="journal article" date="2013" name="Nature">
        <title>Pan genome of the phytoplankton Emiliania underpins its global distribution.</title>
        <authorList>
            <person name="Read B.A."/>
            <person name="Kegel J."/>
            <person name="Klute M.J."/>
            <person name="Kuo A."/>
            <person name="Lefebvre S.C."/>
            <person name="Maumus F."/>
            <person name="Mayer C."/>
            <person name="Miller J."/>
            <person name="Monier A."/>
            <person name="Salamov A."/>
            <person name="Young J."/>
            <person name="Aguilar M."/>
            <person name="Claverie J.M."/>
            <person name="Frickenhaus S."/>
            <person name="Gonzalez K."/>
            <person name="Herman E.K."/>
            <person name="Lin Y.C."/>
            <person name="Napier J."/>
            <person name="Ogata H."/>
            <person name="Sarno A.F."/>
            <person name="Shmutz J."/>
            <person name="Schroeder D."/>
            <person name="de Vargas C."/>
            <person name="Verret F."/>
            <person name="von Dassow P."/>
            <person name="Valentin K."/>
            <person name="Van de Peer Y."/>
            <person name="Wheeler G."/>
            <person name="Dacks J.B."/>
            <person name="Delwiche C.F."/>
            <person name="Dyhrman S.T."/>
            <person name="Glockner G."/>
            <person name="John U."/>
            <person name="Richards T."/>
            <person name="Worden A.Z."/>
            <person name="Zhang X."/>
            <person name="Grigoriev I.V."/>
            <person name="Allen A.E."/>
            <person name="Bidle K."/>
            <person name="Borodovsky M."/>
            <person name="Bowler C."/>
            <person name="Brownlee C."/>
            <person name="Cock J.M."/>
            <person name="Elias M."/>
            <person name="Gladyshev V.N."/>
            <person name="Groth M."/>
            <person name="Guda C."/>
            <person name="Hadaegh A."/>
            <person name="Iglesias-Rodriguez M.D."/>
            <person name="Jenkins J."/>
            <person name="Jones B.M."/>
            <person name="Lawson T."/>
            <person name="Leese F."/>
            <person name="Lindquist E."/>
            <person name="Lobanov A."/>
            <person name="Lomsadze A."/>
            <person name="Malik S.B."/>
            <person name="Marsh M.E."/>
            <person name="Mackinder L."/>
            <person name="Mock T."/>
            <person name="Mueller-Roeber B."/>
            <person name="Pagarete A."/>
            <person name="Parker M."/>
            <person name="Probert I."/>
            <person name="Quesneville H."/>
            <person name="Raines C."/>
            <person name="Rensing S.A."/>
            <person name="Riano-Pachon D.M."/>
            <person name="Richier S."/>
            <person name="Rokitta S."/>
            <person name="Shiraiwa Y."/>
            <person name="Soanes D.M."/>
            <person name="van der Giezen M."/>
            <person name="Wahlund T.M."/>
            <person name="Williams B."/>
            <person name="Wilson W."/>
            <person name="Wolfe G."/>
            <person name="Wurch L.L."/>
        </authorList>
    </citation>
    <scope>NUCLEOTIDE SEQUENCE</scope>
</reference>
<dbReference type="KEGG" id="ehx:EMIHUDRAFT_445007"/>
<dbReference type="EnsemblProtists" id="EOD39335">
    <property type="protein sequence ID" value="EOD39335"/>
    <property type="gene ID" value="EMIHUDRAFT_439850"/>
</dbReference>
<evidence type="ECO:0000313" key="1">
    <source>
        <dbReference type="EnsemblProtists" id="EOD39335"/>
    </source>
</evidence>
<sequence>MDFDLYALAGVKKVDLLEDEKKSPRSSETSECSGRVVVELVPGSNNTVRVELKSQPAASA</sequence>
<proteinExistence type="predicted"/>
<dbReference type="HOGENOM" id="CLU_2946482_0_0_1"/>
<dbReference type="Proteomes" id="UP000013827">
    <property type="component" value="Unassembled WGS sequence"/>
</dbReference>
<dbReference type="KEGG" id="ehx:EMIHUDRAFT_439850"/>
<accession>A0A0D3KUA0</accession>
<dbReference type="GeneID" id="17264625"/>
<protein>
    <submittedName>
        <fullName evidence="1">Uncharacterized protein</fullName>
    </submittedName>
</protein>
<organism evidence="1 2">
    <name type="scientific">Emiliania huxleyi (strain CCMP1516)</name>
    <dbReference type="NCBI Taxonomy" id="280463"/>
    <lineage>
        <taxon>Eukaryota</taxon>
        <taxon>Haptista</taxon>
        <taxon>Haptophyta</taxon>
        <taxon>Prymnesiophyceae</taxon>
        <taxon>Isochrysidales</taxon>
        <taxon>Noelaerhabdaceae</taxon>
        <taxon>Emiliania</taxon>
    </lineage>
</organism>
<reference evidence="1" key="2">
    <citation type="submission" date="2024-10" db="UniProtKB">
        <authorList>
            <consortium name="EnsemblProtists"/>
        </authorList>
    </citation>
    <scope>IDENTIFICATION</scope>
</reference>
<keyword evidence="2" id="KW-1185">Reference proteome</keyword>
<dbReference type="EnsemblProtists" id="EOD19080">
    <property type="protein sequence ID" value="EOD19080"/>
    <property type="gene ID" value="EMIHUDRAFT_445007"/>
</dbReference>
<evidence type="ECO:0000313" key="2">
    <source>
        <dbReference type="Proteomes" id="UP000013827"/>
    </source>
</evidence>
<dbReference type="GeneID" id="17284606"/>
<dbReference type="RefSeq" id="XP_005771509.1">
    <property type="nucleotide sequence ID" value="XM_005771452.1"/>
</dbReference>
<dbReference type="AlphaFoldDB" id="A0A0D3KUA0"/>